<evidence type="ECO:0000313" key="11">
    <source>
        <dbReference type="EMBL" id="TPX32056.1"/>
    </source>
</evidence>
<keyword evidence="6 8" id="KW-0472">Membrane</keyword>
<feature type="transmembrane region" description="Helical" evidence="8">
    <location>
        <begin position="356"/>
        <end position="378"/>
    </location>
</feature>
<dbReference type="OrthoDB" id="4540492at2759"/>
<feature type="region of interest" description="Disordered" evidence="7">
    <location>
        <begin position="656"/>
        <end position="698"/>
    </location>
</feature>
<evidence type="ECO:0000256" key="2">
    <source>
        <dbReference type="ARBA" id="ARBA00010992"/>
    </source>
</evidence>
<dbReference type="Gene3D" id="1.20.1250.20">
    <property type="entry name" value="MFS general substrate transporter like domains"/>
    <property type="match status" value="2"/>
</dbReference>
<dbReference type="GeneID" id="42005987"/>
<evidence type="ECO:0000256" key="8">
    <source>
        <dbReference type="SAM" id="Phobius"/>
    </source>
</evidence>
<dbReference type="InterPro" id="IPR045263">
    <property type="entry name" value="GLUT"/>
</dbReference>
<feature type="region of interest" description="Disordered" evidence="7">
    <location>
        <begin position="252"/>
        <end position="284"/>
    </location>
</feature>
<feature type="signal peptide" evidence="9">
    <location>
        <begin position="1"/>
        <end position="24"/>
    </location>
</feature>
<dbReference type="SUPFAM" id="SSF103473">
    <property type="entry name" value="MFS general substrate transporter"/>
    <property type="match status" value="1"/>
</dbReference>
<feature type="transmembrane region" description="Helical" evidence="8">
    <location>
        <begin position="413"/>
        <end position="437"/>
    </location>
</feature>
<dbReference type="SUPFAM" id="SSF57845">
    <property type="entry name" value="B-box zinc-binding domain"/>
    <property type="match status" value="1"/>
</dbReference>
<keyword evidence="12" id="KW-1185">Reference proteome</keyword>
<evidence type="ECO:0000256" key="3">
    <source>
        <dbReference type="ARBA" id="ARBA00022448"/>
    </source>
</evidence>
<feature type="transmembrane region" description="Helical" evidence="8">
    <location>
        <begin position="449"/>
        <end position="472"/>
    </location>
</feature>
<keyword evidence="9" id="KW-0732">Signal</keyword>
<feature type="transmembrane region" description="Helical" evidence="8">
    <location>
        <begin position="59"/>
        <end position="78"/>
    </location>
</feature>
<dbReference type="InterPro" id="IPR044553">
    <property type="entry name" value="Bbox1_ANCHR"/>
</dbReference>
<keyword evidence="4 8" id="KW-0812">Transmembrane</keyword>
<dbReference type="Proteomes" id="UP000319731">
    <property type="component" value="Unassembled WGS sequence"/>
</dbReference>
<comment type="caution">
    <text evidence="11">The sequence shown here is derived from an EMBL/GenBank/DDBJ whole genome shotgun (WGS) entry which is preliminary data.</text>
</comment>
<keyword evidence="3" id="KW-0813">Transport</keyword>
<evidence type="ECO:0000256" key="4">
    <source>
        <dbReference type="ARBA" id="ARBA00022692"/>
    </source>
</evidence>
<dbReference type="InterPro" id="IPR003663">
    <property type="entry name" value="Sugar/inositol_transpt"/>
</dbReference>
<gene>
    <name evidence="11" type="ORF">SmJEL517_g04762</name>
</gene>
<feature type="transmembrane region" description="Helical" evidence="8">
    <location>
        <begin position="90"/>
        <end position="108"/>
    </location>
</feature>
<accession>A0A507C273</accession>
<dbReference type="Pfam" id="PF00083">
    <property type="entry name" value="Sugar_tr"/>
    <property type="match status" value="2"/>
</dbReference>
<dbReference type="InterPro" id="IPR005828">
    <property type="entry name" value="MFS_sugar_transport-like"/>
</dbReference>
<organism evidence="11 12">
    <name type="scientific">Synchytrium microbalum</name>
    <dbReference type="NCBI Taxonomy" id="1806994"/>
    <lineage>
        <taxon>Eukaryota</taxon>
        <taxon>Fungi</taxon>
        <taxon>Fungi incertae sedis</taxon>
        <taxon>Chytridiomycota</taxon>
        <taxon>Chytridiomycota incertae sedis</taxon>
        <taxon>Chytridiomycetes</taxon>
        <taxon>Synchytriales</taxon>
        <taxon>Synchytriaceae</taxon>
        <taxon>Synchytrium</taxon>
    </lineage>
</organism>
<proteinExistence type="inferred from homology"/>
<feature type="domain" description="Major facilitator superfamily (MFS) profile" evidence="10">
    <location>
        <begin position="10"/>
        <end position="500"/>
    </location>
</feature>
<dbReference type="InterPro" id="IPR005829">
    <property type="entry name" value="Sugar_transporter_CS"/>
</dbReference>
<feature type="transmembrane region" description="Helical" evidence="8">
    <location>
        <begin position="114"/>
        <end position="135"/>
    </location>
</feature>
<dbReference type="Pfam" id="PF22586">
    <property type="entry name" value="ANCHR-like_BBOX"/>
    <property type="match status" value="1"/>
</dbReference>
<feature type="chain" id="PRO_5021277045" description="Major facilitator superfamily (MFS) profile domain-containing protein" evidence="9">
    <location>
        <begin position="25"/>
        <end position="780"/>
    </location>
</feature>
<dbReference type="PANTHER" id="PTHR23503">
    <property type="entry name" value="SOLUTE CARRIER FAMILY 2"/>
    <property type="match status" value="1"/>
</dbReference>
<dbReference type="STRING" id="1806994.A0A507C273"/>
<dbReference type="GO" id="GO:0016020">
    <property type="term" value="C:membrane"/>
    <property type="evidence" value="ECO:0007669"/>
    <property type="project" value="UniProtKB-SubCell"/>
</dbReference>
<dbReference type="AlphaFoldDB" id="A0A507C273"/>
<feature type="transmembrane region" description="Helical" evidence="8">
    <location>
        <begin position="155"/>
        <end position="177"/>
    </location>
</feature>
<reference evidence="11 12" key="1">
    <citation type="journal article" date="2019" name="Sci. Rep.">
        <title>Comparative genomics of chytrid fungi reveal insights into the obligate biotrophic and pathogenic lifestyle of Synchytrium endobioticum.</title>
        <authorList>
            <person name="van de Vossenberg B.T.L.H."/>
            <person name="Warris S."/>
            <person name="Nguyen H.D.T."/>
            <person name="van Gent-Pelzer M.P.E."/>
            <person name="Joly D.L."/>
            <person name="van de Geest H.C."/>
            <person name="Bonants P.J.M."/>
            <person name="Smith D.S."/>
            <person name="Levesque C.A."/>
            <person name="van der Lee T.A.J."/>
        </authorList>
    </citation>
    <scope>NUCLEOTIDE SEQUENCE [LARGE SCALE GENOMIC DNA]</scope>
    <source>
        <strain evidence="11 12">JEL517</strain>
    </source>
</reference>
<comment type="similarity">
    <text evidence="2">Belongs to the major facilitator superfamily. Sugar transporter (TC 2.A.1.1) family.</text>
</comment>
<dbReference type="PROSITE" id="PS00216">
    <property type="entry name" value="SUGAR_TRANSPORT_1"/>
    <property type="match status" value="1"/>
</dbReference>
<keyword evidence="5 8" id="KW-1133">Transmembrane helix</keyword>
<evidence type="ECO:0000256" key="7">
    <source>
        <dbReference type="SAM" id="MobiDB-lite"/>
    </source>
</evidence>
<sequence length="780" mass="84074">MGASLMLLLCVTVAALSTFQFGFASGVINQPRDAITVCKEIEAPNQVLPNCIPMNDIEWGLFVSLFLLGGILGGLSGGYASTSLGRRRALLYNNLWYFMGGGFLALGNNAIQLMFGRFLVGIGAGVSTVVVGLYINELAPPFLRGSLGACNQLSIVVGVGVSQLVGVGVSQLLGIWLSTPTLWRSLFACTWGKYLYVPFSLAPPEVLMTGWLSSQGLVLDAKRALQKLRGIDGVDDELTDILSVAGATSNDSLDARPFRPGHDFEDDVEGRGEDGNDADDENDTLPIISASSPSRIHRNHGLKPTVTVFNLFKIKALRGPLIAAFGCQVAQQLSGINAAIYYSTTIFKQSYDAKTATLLTMIVSLVNFVMTLVSLVLIERLGRKQLIIISQGTMGVCALGLAGAFSLNFAPSVIALMLMMFVGAFAVGLGPIPWLILPELIPSYATGPSASICTAINWTSSFVVALVLPSAISLARTIMTDKDKTLLDRFAALSKTPKDDQPIASEDELLSRFTKLTGHAPISSVPTGITTTNNSYRLDHPNELHEDIINELLHEGLDDIHLDGYEEPHISLPNGHPTTPSKYVDFIELLSTTTSPASTKRTSAAFDDIDPDVKALLDEVHTEVKLENKHGEIVRNDELSLMERVRKLKELEISSSAMTESSKADNGNSANASDKKKQPAVNSSSSNNGGTGSNKKKIVDKTAKITLGAPPTVPSLQDFSNEDDPDTWCCICNDDAVVSCHECDDDKYCLTCFRAGHYGNDPELRRHVATKYVKPKRTLN</sequence>
<dbReference type="CDD" id="cd19817">
    <property type="entry name" value="Bbox1_ANCHR-like"/>
    <property type="match status" value="1"/>
</dbReference>
<evidence type="ECO:0000256" key="9">
    <source>
        <dbReference type="SAM" id="SignalP"/>
    </source>
</evidence>
<feature type="compositionally biased region" description="Basic and acidic residues" evidence="7">
    <location>
        <begin position="253"/>
        <end position="274"/>
    </location>
</feature>
<dbReference type="InterPro" id="IPR036259">
    <property type="entry name" value="MFS_trans_sf"/>
</dbReference>
<evidence type="ECO:0000256" key="1">
    <source>
        <dbReference type="ARBA" id="ARBA00004141"/>
    </source>
</evidence>
<dbReference type="EMBL" id="QEAO01000035">
    <property type="protein sequence ID" value="TPX32056.1"/>
    <property type="molecule type" value="Genomic_DNA"/>
</dbReference>
<dbReference type="InterPro" id="IPR020846">
    <property type="entry name" value="MFS_dom"/>
</dbReference>
<dbReference type="PROSITE" id="PS00217">
    <property type="entry name" value="SUGAR_TRANSPORT_2"/>
    <property type="match status" value="1"/>
</dbReference>
<dbReference type="PRINTS" id="PR00171">
    <property type="entry name" value="SUGRTRNSPORT"/>
</dbReference>
<evidence type="ECO:0000313" key="12">
    <source>
        <dbReference type="Proteomes" id="UP000319731"/>
    </source>
</evidence>
<dbReference type="PROSITE" id="PS50850">
    <property type="entry name" value="MFS"/>
    <property type="match status" value="1"/>
</dbReference>
<dbReference type="PANTHER" id="PTHR23503:SF8">
    <property type="entry name" value="FACILITATED GLUCOSE TRANSPORTER PROTEIN 1"/>
    <property type="match status" value="1"/>
</dbReference>
<dbReference type="GO" id="GO:0015149">
    <property type="term" value="F:hexose transmembrane transporter activity"/>
    <property type="evidence" value="ECO:0007669"/>
    <property type="project" value="TreeGrafter"/>
</dbReference>
<dbReference type="RefSeq" id="XP_031023330.1">
    <property type="nucleotide sequence ID" value="XM_031170690.1"/>
</dbReference>
<feature type="compositionally biased region" description="Polar residues" evidence="7">
    <location>
        <begin position="656"/>
        <end position="672"/>
    </location>
</feature>
<evidence type="ECO:0000259" key="10">
    <source>
        <dbReference type="PROSITE" id="PS50850"/>
    </source>
</evidence>
<feature type="transmembrane region" description="Helical" evidence="8">
    <location>
        <begin position="385"/>
        <end position="407"/>
    </location>
</feature>
<protein>
    <recommendedName>
        <fullName evidence="10">Major facilitator superfamily (MFS) profile domain-containing protein</fullName>
    </recommendedName>
</protein>
<name>A0A507C273_9FUNG</name>
<evidence type="ECO:0000256" key="6">
    <source>
        <dbReference type="ARBA" id="ARBA00023136"/>
    </source>
</evidence>
<evidence type="ECO:0000256" key="5">
    <source>
        <dbReference type="ARBA" id="ARBA00022989"/>
    </source>
</evidence>
<comment type="subcellular location">
    <subcellularLocation>
        <location evidence="1">Membrane</location>
        <topology evidence="1">Multi-pass membrane protein</topology>
    </subcellularLocation>
</comment>